<protein>
    <submittedName>
        <fullName evidence="5">Peptide ABC transporter substrate-binding protein</fullName>
    </submittedName>
</protein>
<comment type="caution">
    <text evidence="5">The sequence shown here is derived from an EMBL/GenBank/DDBJ whole genome shotgun (WGS) entry which is preliminary data.</text>
</comment>
<dbReference type="RefSeq" id="WP_062762094.1">
    <property type="nucleotide sequence ID" value="NZ_CP121043.1"/>
</dbReference>
<dbReference type="OrthoDB" id="9803988at2"/>
<dbReference type="Gene3D" id="3.40.190.10">
    <property type="entry name" value="Periplasmic binding protein-like II"/>
    <property type="match status" value="1"/>
</dbReference>
<organism evidence="5 6">
    <name type="scientific">Tistrella mobilis</name>
    <dbReference type="NCBI Taxonomy" id="171437"/>
    <lineage>
        <taxon>Bacteria</taxon>
        <taxon>Pseudomonadati</taxon>
        <taxon>Pseudomonadota</taxon>
        <taxon>Alphaproteobacteria</taxon>
        <taxon>Geminicoccales</taxon>
        <taxon>Geminicoccaceae</taxon>
        <taxon>Tistrella</taxon>
    </lineage>
</organism>
<dbReference type="EMBL" id="LPZR01000055">
    <property type="protein sequence ID" value="KYO55801.1"/>
    <property type="molecule type" value="Genomic_DNA"/>
</dbReference>
<dbReference type="PIRSF" id="PIRSF002741">
    <property type="entry name" value="MppA"/>
    <property type="match status" value="1"/>
</dbReference>
<dbReference type="InterPro" id="IPR039424">
    <property type="entry name" value="SBP_5"/>
</dbReference>
<dbReference type="PANTHER" id="PTHR30290:SF38">
    <property type="entry name" value="D,D-DIPEPTIDE-BINDING PERIPLASMIC PROTEIN DDPA-RELATED"/>
    <property type="match status" value="1"/>
</dbReference>
<dbReference type="Proteomes" id="UP000075787">
    <property type="component" value="Unassembled WGS sequence"/>
</dbReference>
<gene>
    <name evidence="5" type="ORF">AUP44_22870</name>
</gene>
<sequence>MNRRDFNKLMLMAGIVGSTGIPLGIRRAAGQSRGGTLDVIIQPEPPVLVAAINQQAPTLTVAGKIYQSLLKFDFDQSPRPGLAKSWEMSDDGLTYTFHLEETVKWHDGTPFTAEDVVFSTTKILPETHARARGNFARCESITAADAHTVVFKLKEPFGPFLQCFEMSSCPIMPKHLYEGTDYRNNPHNAKPIGTGPWKFAEWERGSHIRLVRNDDYYKPGQPYLDEIIYRIVPDAASRALALENGTVDLTQWGDVEMFDVPRLKQLPHVEFTTKGYEFYAPLLWLEFNNRIKPMDDKRFRQAVMHAIDKDFLVRKVLFGLARPATGPMSKATKFYDPKVKIYDFNPAKAIALLDEMGLKPGADGKRAKITYLVPPYGEVWMRFAEYIRQALSKVGIEVVLEAIDVAGWATRVGNWDFEVSAPWLYQFGDPALGVSRTYVSSNIRKGVLFSNTSGYSNPKVDELFAEAAIAVDPAKRQALYSEVQRLLVEEVPVGWLVELDFPTMYDKRFHDLVVSAIGVNDDFDQAWYEG</sequence>
<dbReference type="GO" id="GO:0015833">
    <property type="term" value="P:peptide transport"/>
    <property type="evidence" value="ECO:0007669"/>
    <property type="project" value="TreeGrafter"/>
</dbReference>
<feature type="domain" description="Solute-binding protein family 5" evidence="4">
    <location>
        <begin position="78"/>
        <end position="440"/>
    </location>
</feature>
<dbReference type="Gene3D" id="3.10.105.10">
    <property type="entry name" value="Dipeptide-binding Protein, Domain 3"/>
    <property type="match status" value="1"/>
</dbReference>
<dbReference type="InterPro" id="IPR030678">
    <property type="entry name" value="Peptide/Ni-bd"/>
</dbReference>
<accession>A0A162LMP0</accession>
<dbReference type="Pfam" id="PF00496">
    <property type="entry name" value="SBP_bac_5"/>
    <property type="match status" value="1"/>
</dbReference>
<evidence type="ECO:0000256" key="2">
    <source>
        <dbReference type="ARBA" id="ARBA00005695"/>
    </source>
</evidence>
<evidence type="ECO:0000313" key="5">
    <source>
        <dbReference type="EMBL" id="KYO55801.1"/>
    </source>
</evidence>
<keyword evidence="3" id="KW-0732">Signal</keyword>
<dbReference type="GO" id="GO:0043190">
    <property type="term" value="C:ATP-binding cassette (ABC) transporter complex"/>
    <property type="evidence" value="ECO:0007669"/>
    <property type="project" value="InterPro"/>
</dbReference>
<evidence type="ECO:0000259" key="4">
    <source>
        <dbReference type="Pfam" id="PF00496"/>
    </source>
</evidence>
<proteinExistence type="inferred from homology"/>
<evidence type="ECO:0000256" key="1">
    <source>
        <dbReference type="ARBA" id="ARBA00004418"/>
    </source>
</evidence>
<dbReference type="CDD" id="cd08517">
    <property type="entry name" value="PBP2_NikA_DppA_OppA_like_13"/>
    <property type="match status" value="1"/>
</dbReference>
<dbReference type="GeneID" id="97239543"/>
<comment type="subcellular location">
    <subcellularLocation>
        <location evidence="1">Periplasm</location>
    </subcellularLocation>
</comment>
<comment type="similarity">
    <text evidence="2">Belongs to the bacterial solute-binding protein 5 family.</text>
</comment>
<dbReference type="SUPFAM" id="SSF53850">
    <property type="entry name" value="Periplasmic binding protein-like II"/>
    <property type="match status" value="1"/>
</dbReference>
<dbReference type="GO" id="GO:0030288">
    <property type="term" value="C:outer membrane-bounded periplasmic space"/>
    <property type="evidence" value="ECO:0007669"/>
    <property type="project" value="UniProtKB-ARBA"/>
</dbReference>
<evidence type="ECO:0000313" key="6">
    <source>
        <dbReference type="Proteomes" id="UP000075787"/>
    </source>
</evidence>
<name>A0A162LMP0_9PROT</name>
<dbReference type="AlphaFoldDB" id="A0A162LMP0"/>
<dbReference type="InterPro" id="IPR000914">
    <property type="entry name" value="SBP_5_dom"/>
</dbReference>
<dbReference type="GO" id="GO:1904680">
    <property type="term" value="F:peptide transmembrane transporter activity"/>
    <property type="evidence" value="ECO:0007669"/>
    <property type="project" value="TreeGrafter"/>
</dbReference>
<evidence type="ECO:0000256" key="3">
    <source>
        <dbReference type="ARBA" id="ARBA00022729"/>
    </source>
</evidence>
<dbReference type="PANTHER" id="PTHR30290">
    <property type="entry name" value="PERIPLASMIC BINDING COMPONENT OF ABC TRANSPORTER"/>
    <property type="match status" value="1"/>
</dbReference>
<reference evidence="5 6" key="1">
    <citation type="submission" date="2015-12" db="EMBL/GenBank/DDBJ databases">
        <title>Genome sequence of Tistrella mobilis MCCC 1A02139.</title>
        <authorList>
            <person name="Lu L."/>
            <person name="Lai Q."/>
            <person name="Shao Z."/>
            <person name="Qian P."/>
        </authorList>
    </citation>
    <scope>NUCLEOTIDE SEQUENCE [LARGE SCALE GENOMIC DNA]</scope>
    <source>
        <strain evidence="5 6">MCCC 1A02139</strain>
    </source>
</reference>